<dbReference type="AlphaFoldDB" id="A0A484I7V5"/>
<accession>A0A484I7V5</accession>
<dbReference type="UniPathway" id="UPA00253">
    <property type="reaction ID" value="UER00456"/>
</dbReference>
<dbReference type="GO" id="GO:0033735">
    <property type="term" value="F:aspartate dehydrogenase [NAD(P)+] activity"/>
    <property type="evidence" value="ECO:0007669"/>
    <property type="project" value="UniProtKB-EC"/>
</dbReference>
<evidence type="ECO:0000259" key="8">
    <source>
        <dbReference type="Pfam" id="PF03447"/>
    </source>
</evidence>
<feature type="active site" evidence="6">
    <location>
        <position position="229"/>
    </location>
</feature>
<protein>
    <recommendedName>
        <fullName evidence="6">L-aspartate dehydrogenase</fullName>
        <ecNumber evidence="6">1.4.1.21</ecNumber>
    </recommendedName>
</protein>
<feature type="domain" description="Aspartate/homoserine dehydrogenase NAD-binding" evidence="8">
    <location>
        <begin position="9"/>
        <end position="129"/>
    </location>
</feature>
<dbReference type="EMBL" id="LR216287">
    <property type="protein sequence ID" value="VFJ12832.1"/>
    <property type="molecule type" value="Genomic_DNA"/>
</dbReference>
<name>A0A484I7V5_9ARCH</name>
<comment type="similarity">
    <text evidence="1 6">Belongs to the L-aspartate dehydrogenase family.</text>
</comment>
<dbReference type="PANTHER" id="PTHR31873">
    <property type="entry name" value="L-ASPARTATE DEHYDROGENASE-RELATED"/>
    <property type="match status" value="1"/>
</dbReference>
<dbReference type="Pfam" id="PF01958">
    <property type="entry name" value="Asp_DH_C"/>
    <property type="match status" value="1"/>
</dbReference>
<sequence length="279" mass="30899">MTKNIAIIGCGAIGYEIAKSIDDRNIPNCRVCVLFDTEREQLDYLESDLTNKPDAMFDRFDDFITSDIFSKIDFVVEAASIEAARRYSIKLLQEGKDMMIMSTGSFSDPTFSKEILNLIHNGGRRVYLPSGAIGGADILRAVKGYIDEVILTTTKSVNSIKGAPYFLKRGQNADSIFDKTTIFEGSAEEAIKEFPSNINVSALVSLAGIGFQDTRVRVVVDPLIETNRHEIAVKWKYGEFYIKINNRPSPSNPKTSYLAVLSAIECLRSALVNDIQIGS</sequence>
<dbReference type="GO" id="GO:0009435">
    <property type="term" value="P:NAD+ biosynthetic process"/>
    <property type="evidence" value="ECO:0007669"/>
    <property type="project" value="UniProtKB-UniRule"/>
</dbReference>
<dbReference type="NCBIfam" id="NF009829">
    <property type="entry name" value="PRK13303.1-4"/>
    <property type="match status" value="1"/>
</dbReference>
<dbReference type="InterPro" id="IPR022487">
    <property type="entry name" value="Asp_DH_arc"/>
</dbReference>
<evidence type="ECO:0000259" key="7">
    <source>
        <dbReference type="Pfam" id="PF01958"/>
    </source>
</evidence>
<dbReference type="InterPro" id="IPR036291">
    <property type="entry name" value="NAD(P)-bd_dom_sf"/>
</dbReference>
<keyword evidence="2 6" id="KW-0662">Pyridine nucleotide biosynthesis</keyword>
<dbReference type="InterPro" id="IPR011182">
    <property type="entry name" value="L-Asp_DH"/>
</dbReference>
<feature type="binding site" evidence="6">
    <location>
        <position position="132"/>
    </location>
    <ligand>
        <name>NAD(+)</name>
        <dbReference type="ChEBI" id="CHEBI:57540"/>
    </ligand>
</feature>
<dbReference type="Pfam" id="PF03447">
    <property type="entry name" value="NAD_binding_3"/>
    <property type="match status" value="1"/>
</dbReference>
<dbReference type="Gene3D" id="3.40.50.720">
    <property type="entry name" value="NAD(P)-binding Rossmann-like Domain"/>
    <property type="match status" value="1"/>
</dbReference>
<dbReference type="RefSeq" id="WP_134482860.1">
    <property type="nucleotide sequence ID" value="NZ_LR216287.1"/>
</dbReference>
<dbReference type="SUPFAM" id="SSF55347">
    <property type="entry name" value="Glyceraldehyde-3-phosphate dehydrogenase-like, C-terminal domain"/>
    <property type="match status" value="1"/>
</dbReference>
<keyword evidence="4 6" id="KW-0560">Oxidoreductase</keyword>
<dbReference type="PIRSF" id="PIRSF005227">
    <property type="entry name" value="Asp_dh_NAD_syn"/>
    <property type="match status" value="1"/>
</dbReference>
<evidence type="ECO:0000256" key="3">
    <source>
        <dbReference type="ARBA" id="ARBA00022857"/>
    </source>
</evidence>
<dbReference type="KEGG" id="nfn:NFRAN_0511"/>
<dbReference type="SUPFAM" id="SSF51735">
    <property type="entry name" value="NAD(P)-binding Rossmann-fold domains"/>
    <property type="match status" value="1"/>
</dbReference>
<keyword evidence="3 6" id="KW-0521">NADP</keyword>
<dbReference type="Proteomes" id="UP000294299">
    <property type="component" value="Chromosome NFRAN"/>
</dbReference>
<keyword evidence="5 6" id="KW-0520">NAD</keyword>
<dbReference type="NCBIfam" id="TIGR03855">
    <property type="entry name" value="NAD_NadX"/>
    <property type="match status" value="1"/>
</dbReference>
<dbReference type="Gene3D" id="3.30.360.10">
    <property type="entry name" value="Dihydrodipicolinate Reductase, domain 2"/>
    <property type="match status" value="1"/>
</dbReference>
<comment type="function">
    <text evidence="6">Specifically catalyzes the NAD or NADP-dependent dehydrogenation of L-aspartate to iminoaspartate.</text>
</comment>
<evidence type="ECO:0000256" key="6">
    <source>
        <dbReference type="HAMAP-Rule" id="MF_01265"/>
    </source>
</evidence>
<comment type="pathway">
    <text evidence="6">Cofactor biosynthesis; NAD(+) biosynthesis; iminoaspartate from L-aspartate (dehydrogenase route): step 1/1.</text>
</comment>
<evidence type="ECO:0000256" key="4">
    <source>
        <dbReference type="ARBA" id="ARBA00023002"/>
    </source>
</evidence>
<evidence type="ECO:0000256" key="1">
    <source>
        <dbReference type="ARBA" id="ARBA00008331"/>
    </source>
</evidence>
<dbReference type="EC" id="1.4.1.21" evidence="6"/>
<dbReference type="InterPro" id="IPR020626">
    <property type="entry name" value="Asp_DH_prok"/>
</dbReference>
<dbReference type="GO" id="GO:0016639">
    <property type="term" value="F:oxidoreductase activity, acting on the CH-NH2 group of donors, NAD or NADP as acceptor"/>
    <property type="evidence" value="ECO:0007669"/>
    <property type="project" value="UniProtKB-UniRule"/>
</dbReference>
<dbReference type="HAMAP" id="MF_01265">
    <property type="entry name" value="NadX"/>
    <property type="match status" value="1"/>
</dbReference>
<keyword evidence="10" id="KW-1185">Reference proteome</keyword>
<comment type="catalytic activity">
    <reaction evidence="6">
        <text>L-aspartate + NADP(+) + H2O = oxaloacetate + NH4(+) + NADPH + H(+)</text>
        <dbReference type="Rhea" id="RHEA:11784"/>
        <dbReference type="ChEBI" id="CHEBI:15377"/>
        <dbReference type="ChEBI" id="CHEBI:15378"/>
        <dbReference type="ChEBI" id="CHEBI:16452"/>
        <dbReference type="ChEBI" id="CHEBI:28938"/>
        <dbReference type="ChEBI" id="CHEBI:29991"/>
        <dbReference type="ChEBI" id="CHEBI:57783"/>
        <dbReference type="ChEBI" id="CHEBI:58349"/>
        <dbReference type="EC" id="1.4.1.21"/>
    </reaction>
</comment>
<gene>
    <name evidence="6 9" type="primary">nadX</name>
    <name evidence="9" type="ORF">NFRAN_0511</name>
</gene>
<dbReference type="InterPro" id="IPR002811">
    <property type="entry name" value="Asp_DH"/>
</dbReference>
<dbReference type="GO" id="GO:0050661">
    <property type="term" value="F:NADP binding"/>
    <property type="evidence" value="ECO:0007669"/>
    <property type="project" value="UniProtKB-UniRule"/>
</dbReference>
<comment type="miscellaneous">
    <text evidence="6">The iminoaspartate product is unstable in aqueous solution and can decompose to oxaloacetate and ammonia.</text>
</comment>
<feature type="domain" description="Aspartate dehydrogenase" evidence="7">
    <location>
        <begin position="179"/>
        <end position="264"/>
    </location>
</feature>
<reference evidence="9 10" key="1">
    <citation type="submission" date="2019-02" db="EMBL/GenBank/DDBJ databases">
        <authorList>
            <person name="Lehtovirta-Morley E L."/>
        </authorList>
    </citation>
    <scope>NUCLEOTIDE SEQUENCE [LARGE SCALE GENOMIC DNA]</scope>
    <source>
        <strain evidence="9">NFRAN1</strain>
    </source>
</reference>
<dbReference type="OrthoDB" id="15415at2157"/>
<dbReference type="GeneID" id="39420032"/>
<dbReference type="PANTHER" id="PTHR31873:SF6">
    <property type="entry name" value="ASPARTATE DEHYDROGENASE DOMAIN-CONTAINING PROTEIN"/>
    <property type="match status" value="1"/>
</dbReference>
<evidence type="ECO:0000313" key="9">
    <source>
        <dbReference type="EMBL" id="VFJ12832.1"/>
    </source>
</evidence>
<feature type="binding site" evidence="6">
    <location>
        <position position="199"/>
    </location>
    <ligand>
        <name>NAD(+)</name>
        <dbReference type="ChEBI" id="CHEBI:57540"/>
    </ligand>
</feature>
<evidence type="ECO:0000313" key="10">
    <source>
        <dbReference type="Proteomes" id="UP000294299"/>
    </source>
</evidence>
<comment type="catalytic activity">
    <reaction evidence="6">
        <text>L-aspartate + NAD(+) + H2O = oxaloacetate + NH4(+) + NADH + H(+)</text>
        <dbReference type="Rhea" id="RHEA:11788"/>
        <dbReference type="ChEBI" id="CHEBI:15377"/>
        <dbReference type="ChEBI" id="CHEBI:15378"/>
        <dbReference type="ChEBI" id="CHEBI:16452"/>
        <dbReference type="ChEBI" id="CHEBI:28938"/>
        <dbReference type="ChEBI" id="CHEBI:29991"/>
        <dbReference type="ChEBI" id="CHEBI:57540"/>
        <dbReference type="ChEBI" id="CHEBI:57945"/>
        <dbReference type="EC" id="1.4.1.21"/>
    </reaction>
</comment>
<evidence type="ECO:0000256" key="2">
    <source>
        <dbReference type="ARBA" id="ARBA00022642"/>
    </source>
</evidence>
<proteinExistence type="inferred from homology"/>
<evidence type="ECO:0000256" key="5">
    <source>
        <dbReference type="ARBA" id="ARBA00023027"/>
    </source>
</evidence>
<dbReference type="GO" id="GO:0051287">
    <property type="term" value="F:NAD binding"/>
    <property type="evidence" value="ECO:0007669"/>
    <property type="project" value="UniProtKB-UniRule"/>
</dbReference>
<dbReference type="InterPro" id="IPR005106">
    <property type="entry name" value="Asp/hSer_DH_NAD-bd"/>
</dbReference>
<organism evidence="9 10">
    <name type="scientific">Candidatus Nitrosocosmicus franklandianus</name>
    <dbReference type="NCBI Taxonomy" id="1798806"/>
    <lineage>
        <taxon>Archaea</taxon>
        <taxon>Nitrososphaerota</taxon>
        <taxon>Nitrososphaeria</taxon>
        <taxon>Nitrososphaerales</taxon>
        <taxon>Nitrososphaeraceae</taxon>
        <taxon>Candidatus Nitrosocosmicus</taxon>
    </lineage>
</organism>